<organism evidence="1 2">
    <name type="scientific">Fibrisoma montanum</name>
    <dbReference type="NCBI Taxonomy" id="2305895"/>
    <lineage>
        <taxon>Bacteria</taxon>
        <taxon>Pseudomonadati</taxon>
        <taxon>Bacteroidota</taxon>
        <taxon>Cytophagia</taxon>
        <taxon>Cytophagales</taxon>
        <taxon>Spirosomataceae</taxon>
        <taxon>Fibrisoma</taxon>
    </lineage>
</organism>
<dbReference type="EMBL" id="QXED01000007">
    <property type="protein sequence ID" value="RIV19731.1"/>
    <property type="molecule type" value="Genomic_DNA"/>
</dbReference>
<evidence type="ECO:0000313" key="2">
    <source>
        <dbReference type="Proteomes" id="UP000283523"/>
    </source>
</evidence>
<dbReference type="AlphaFoldDB" id="A0A418M1Z6"/>
<keyword evidence="2" id="KW-1185">Reference proteome</keyword>
<protein>
    <submittedName>
        <fullName evidence="1">Uncharacterized protein</fullName>
    </submittedName>
</protein>
<proteinExistence type="predicted"/>
<reference evidence="1 2" key="1">
    <citation type="submission" date="2018-08" db="EMBL/GenBank/DDBJ databases">
        <title>Fibrisoma montanum sp. nov., isolated from Danxia mountain soil.</title>
        <authorList>
            <person name="Huang Y."/>
        </authorList>
    </citation>
    <scope>NUCLEOTIDE SEQUENCE [LARGE SCALE GENOMIC DNA]</scope>
    <source>
        <strain evidence="1 2">HYT19</strain>
    </source>
</reference>
<dbReference type="OrthoDB" id="965277at2"/>
<comment type="caution">
    <text evidence="1">The sequence shown here is derived from an EMBL/GenBank/DDBJ whole genome shotgun (WGS) entry which is preliminary data.</text>
</comment>
<dbReference type="RefSeq" id="WP_119670017.1">
    <property type="nucleotide sequence ID" value="NZ_QXED01000007.1"/>
</dbReference>
<evidence type="ECO:0000313" key="1">
    <source>
        <dbReference type="EMBL" id="RIV19731.1"/>
    </source>
</evidence>
<gene>
    <name evidence="1" type="ORF">DYU11_22645</name>
</gene>
<sequence>MYALKATRAGHEPIQLTLPARWSEVTTAQALSLIAKADELTERQIFTILTGLSVDELRPVRIPNLGNIIDGPLSFLLSVPDFTDMPAPTQLRIDGQVIDVPTNIGLESLGQKWDLDDELKDRESLGGYQNYLVAAEPLLSIYLFPVVTGENYKDISQANAFWPRLASLPCTDLLPLAAFFLASYMNLTNTGQPSLKTIRKRRWKFSWPASWFRPWMPSTRILPNA</sequence>
<dbReference type="Proteomes" id="UP000283523">
    <property type="component" value="Unassembled WGS sequence"/>
</dbReference>
<name>A0A418M1Z6_9BACT</name>
<accession>A0A418M1Z6</accession>